<feature type="region of interest" description="Disordered" evidence="1">
    <location>
        <begin position="230"/>
        <end position="338"/>
    </location>
</feature>
<name>A0AAN8NTD8_POLSC</name>
<evidence type="ECO:0000256" key="2">
    <source>
        <dbReference type="SAM" id="SignalP"/>
    </source>
</evidence>
<keyword evidence="2" id="KW-0732">Signal</keyword>
<feature type="chain" id="PRO_5042930968" description="DUF4774 domain-containing protein" evidence="2">
    <location>
        <begin position="20"/>
        <end position="338"/>
    </location>
</feature>
<proteinExistence type="predicted"/>
<feature type="region of interest" description="Disordered" evidence="1">
    <location>
        <begin position="111"/>
        <end position="130"/>
    </location>
</feature>
<dbReference type="AlphaFoldDB" id="A0AAN8NTD8"/>
<comment type="caution">
    <text evidence="4">The sequence shown here is derived from an EMBL/GenBank/DDBJ whole genome shotgun (WGS) entry which is preliminary data.</text>
</comment>
<feature type="compositionally biased region" description="Acidic residues" evidence="1">
    <location>
        <begin position="253"/>
        <end position="270"/>
    </location>
</feature>
<evidence type="ECO:0000259" key="3">
    <source>
        <dbReference type="Pfam" id="PF15999"/>
    </source>
</evidence>
<gene>
    <name evidence="4" type="ORF">RUM43_011220</name>
</gene>
<organism evidence="4 5">
    <name type="scientific">Polyplax serrata</name>
    <name type="common">Common mouse louse</name>
    <dbReference type="NCBI Taxonomy" id="468196"/>
    <lineage>
        <taxon>Eukaryota</taxon>
        <taxon>Metazoa</taxon>
        <taxon>Ecdysozoa</taxon>
        <taxon>Arthropoda</taxon>
        <taxon>Hexapoda</taxon>
        <taxon>Insecta</taxon>
        <taxon>Pterygota</taxon>
        <taxon>Neoptera</taxon>
        <taxon>Paraneoptera</taxon>
        <taxon>Psocodea</taxon>
        <taxon>Troctomorpha</taxon>
        <taxon>Phthiraptera</taxon>
        <taxon>Anoplura</taxon>
        <taxon>Polyplacidae</taxon>
        <taxon>Polyplax</taxon>
    </lineage>
</organism>
<dbReference type="InterPro" id="IPR031942">
    <property type="entry name" value="DUF4774"/>
</dbReference>
<feature type="signal peptide" evidence="2">
    <location>
        <begin position="1"/>
        <end position="19"/>
    </location>
</feature>
<dbReference type="Proteomes" id="UP001372834">
    <property type="component" value="Unassembled WGS sequence"/>
</dbReference>
<accession>A0AAN8NTD8</accession>
<evidence type="ECO:0000313" key="5">
    <source>
        <dbReference type="Proteomes" id="UP001372834"/>
    </source>
</evidence>
<dbReference type="Pfam" id="PF15999">
    <property type="entry name" value="DUF4774"/>
    <property type="match status" value="1"/>
</dbReference>
<evidence type="ECO:0000256" key="1">
    <source>
        <dbReference type="SAM" id="MobiDB-lite"/>
    </source>
</evidence>
<feature type="compositionally biased region" description="Polar residues" evidence="1">
    <location>
        <begin position="111"/>
        <end position="126"/>
    </location>
</feature>
<protein>
    <recommendedName>
        <fullName evidence="3">DUF4774 domain-containing protein</fullName>
    </recommendedName>
</protein>
<reference evidence="4 5" key="1">
    <citation type="submission" date="2023-10" db="EMBL/GenBank/DDBJ databases">
        <title>Genomes of two closely related lineages of the louse Polyplax serrata with different host specificities.</title>
        <authorList>
            <person name="Martinu J."/>
            <person name="Tarabai H."/>
            <person name="Stefka J."/>
            <person name="Hypsa V."/>
        </authorList>
    </citation>
    <scope>NUCLEOTIDE SEQUENCE [LARGE SCALE GENOMIC DNA]</scope>
    <source>
        <strain evidence="4">HR10_N</strain>
    </source>
</reference>
<evidence type="ECO:0000313" key="4">
    <source>
        <dbReference type="EMBL" id="KAK6620921.1"/>
    </source>
</evidence>
<dbReference type="EMBL" id="JAWJWE010000039">
    <property type="protein sequence ID" value="KAK6620921.1"/>
    <property type="molecule type" value="Genomic_DNA"/>
</dbReference>
<feature type="domain" description="DUF4774" evidence="3">
    <location>
        <begin position="277"/>
        <end position="317"/>
    </location>
</feature>
<feature type="compositionally biased region" description="Basic and acidic residues" evidence="1">
    <location>
        <begin position="237"/>
        <end position="252"/>
    </location>
</feature>
<feature type="compositionally biased region" description="Basic and acidic residues" evidence="1">
    <location>
        <begin position="328"/>
        <end position="338"/>
    </location>
</feature>
<sequence>MSMGTQLFVAILGFSFARGFSSDQYFVNLDSGSLTSQPFVYNYQPESVYQQYPNPPNDINKPIFHKDLGMAPQYHNLVYNYIKEFAGAGEPQFVNTPNSFQVQNQFYPQNSVPVQNENNKGQTPTGVTDKPGLNDYFLPSDMLSLPYESNNQLRRNFDVFKTKKMKPGARPTSLPPIGGVVSNYVLLRSQPSPNELHPFFGQTKAKEASLSHIKRESPDDEDDSVVIFAESSQNTKNTDEASENKEKETEESKESEEEGEGDEEDSEEESPSIAQSKPSAIALAGPGGVAQASPVATALVGPGGLAVSAPSGTAIAGRRQENGPIAIGEEKQKDKDEE</sequence>